<feature type="region of interest" description="Disordered" evidence="1">
    <location>
        <begin position="64"/>
        <end position="88"/>
    </location>
</feature>
<evidence type="ECO:0000313" key="7">
    <source>
        <dbReference type="Proteomes" id="UP001642409"/>
    </source>
</evidence>
<evidence type="ECO:0000313" key="6">
    <source>
        <dbReference type="EMBL" id="CAL6111680.1"/>
    </source>
</evidence>
<evidence type="ECO:0000313" key="4">
    <source>
        <dbReference type="EMBL" id="CAI9914812.1"/>
    </source>
</evidence>
<proteinExistence type="predicted"/>
<gene>
    <name evidence="3" type="ORF">HINF_LOCUS2456</name>
    <name evidence="4" type="ORF">HINF_LOCUS2457</name>
    <name evidence="5" type="ORF">HINF_LOCUS76551</name>
    <name evidence="6" type="ORF">HINF_LOCUS76552</name>
</gene>
<name>A0AA86N845_9EUKA</name>
<organism evidence="4">
    <name type="scientific">Hexamita inflata</name>
    <dbReference type="NCBI Taxonomy" id="28002"/>
    <lineage>
        <taxon>Eukaryota</taxon>
        <taxon>Metamonada</taxon>
        <taxon>Diplomonadida</taxon>
        <taxon>Hexamitidae</taxon>
        <taxon>Hexamitinae</taxon>
        <taxon>Hexamita</taxon>
    </lineage>
</organism>
<evidence type="ECO:0000259" key="2">
    <source>
        <dbReference type="PROSITE" id="PS50090"/>
    </source>
</evidence>
<dbReference type="GO" id="GO:0003677">
    <property type="term" value="F:DNA binding"/>
    <property type="evidence" value="ECO:0007669"/>
    <property type="project" value="UniProtKB-KW"/>
</dbReference>
<keyword evidence="7" id="KW-1185">Reference proteome</keyword>
<feature type="domain" description="Myb-like" evidence="2">
    <location>
        <begin position="14"/>
        <end position="58"/>
    </location>
</feature>
<keyword evidence="4" id="KW-0238">DNA-binding</keyword>
<evidence type="ECO:0000313" key="3">
    <source>
        <dbReference type="EMBL" id="CAI9914811.1"/>
    </source>
</evidence>
<reference evidence="5 7" key="2">
    <citation type="submission" date="2024-07" db="EMBL/GenBank/DDBJ databases">
        <authorList>
            <person name="Akdeniz Z."/>
        </authorList>
    </citation>
    <scope>NUCLEOTIDE SEQUENCE [LARGE SCALE GENOMIC DNA]</scope>
</reference>
<sequence length="107" mass="12666">MSSNYKRNDISCLKWTTLDIEQLMIAYNEIGGNWIAIAKQYFPNRCANQLKCKYNYLQRRNRKSGLEKDSQFRQETSTSVNNNSQSDPVVDFNCQEYQSAYSFYFNE</sequence>
<dbReference type="EMBL" id="CAXDID020000715">
    <property type="protein sequence ID" value="CAL6111679.1"/>
    <property type="molecule type" value="Genomic_DNA"/>
</dbReference>
<reference evidence="4" key="1">
    <citation type="submission" date="2023-06" db="EMBL/GenBank/DDBJ databases">
        <authorList>
            <person name="Kurt Z."/>
        </authorList>
    </citation>
    <scope>NUCLEOTIDE SEQUENCE</scope>
</reference>
<evidence type="ECO:0000313" key="5">
    <source>
        <dbReference type="EMBL" id="CAL6111679.1"/>
    </source>
</evidence>
<dbReference type="EMBL" id="CAXDID020000715">
    <property type="protein sequence ID" value="CAL6111680.1"/>
    <property type="molecule type" value="Genomic_DNA"/>
</dbReference>
<dbReference type="Pfam" id="PF00249">
    <property type="entry name" value="Myb_DNA-binding"/>
    <property type="match status" value="1"/>
</dbReference>
<dbReference type="Gene3D" id="1.10.10.60">
    <property type="entry name" value="Homeodomain-like"/>
    <property type="match status" value="1"/>
</dbReference>
<dbReference type="InterPro" id="IPR009057">
    <property type="entry name" value="Homeodomain-like_sf"/>
</dbReference>
<dbReference type="Proteomes" id="UP001642409">
    <property type="component" value="Unassembled WGS sequence"/>
</dbReference>
<dbReference type="PROSITE" id="PS50090">
    <property type="entry name" value="MYB_LIKE"/>
    <property type="match status" value="1"/>
</dbReference>
<accession>A0AA86N845</accession>
<dbReference type="EMBL" id="CATOUU010000058">
    <property type="protein sequence ID" value="CAI9914811.1"/>
    <property type="molecule type" value="Genomic_DNA"/>
</dbReference>
<evidence type="ECO:0000256" key="1">
    <source>
        <dbReference type="SAM" id="MobiDB-lite"/>
    </source>
</evidence>
<dbReference type="EMBL" id="CATOUU010000058">
    <property type="protein sequence ID" value="CAI9914812.1"/>
    <property type="molecule type" value="Genomic_DNA"/>
</dbReference>
<comment type="caution">
    <text evidence="4">The sequence shown here is derived from an EMBL/GenBank/DDBJ whole genome shotgun (WGS) entry which is preliminary data.</text>
</comment>
<protein>
    <submittedName>
        <fullName evidence="4">Myb-like DNA-binding domain-containing protein</fullName>
    </submittedName>
    <submittedName>
        <fullName evidence="5">Myb-like_DNA-binding domain-containing protein</fullName>
    </submittedName>
</protein>
<dbReference type="AlphaFoldDB" id="A0AA86N845"/>
<feature type="compositionally biased region" description="Polar residues" evidence="1">
    <location>
        <begin position="73"/>
        <end position="87"/>
    </location>
</feature>
<dbReference type="InterPro" id="IPR001005">
    <property type="entry name" value="SANT/Myb"/>
</dbReference>
<dbReference type="SUPFAM" id="SSF46689">
    <property type="entry name" value="Homeodomain-like"/>
    <property type="match status" value="1"/>
</dbReference>